<keyword evidence="2" id="KW-1185">Reference proteome</keyword>
<protein>
    <submittedName>
        <fullName evidence="1">Uncharacterized protein</fullName>
    </submittedName>
</protein>
<dbReference type="InterPro" id="IPR010530">
    <property type="entry name" value="B12D"/>
</dbReference>
<dbReference type="AlphaFoldDB" id="A0A8K1CAP8"/>
<dbReference type="Pfam" id="PF06522">
    <property type="entry name" value="B12D"/>
    <property type="match status" value="1"/>
</dbReference>
<evidence type="ECO:0000313" key="1">
    <source>
        <dbReference type="EMBL" id="TMW59620.1"/>
    </source>
</evidence>
<sequence length="108" mass="12060">MSTARKASRAGMGVGKLWLTDMGTVPVLVCAGLATVAGTLTALRTISKSPDYFVDKTRRGEMLAHQSEQGSEWRAPRFRYANLVRNPINQSRQFDDLFAKDENKDVKR</sequence>
<gene>
    <name evidence="1" type="ORF">Poli38472_004689</name>
</gene>
<dbReference type="OrthoDB" id="99416at2759"/>
<evidence type="ECO:0000313" key="2">
    <source>
        <dbReference type="Proteomes" id="UP000794436"/>
    </source>
</evidence>
<accession>A0A8K1CAP8</accession>
<name>A0A8K1CAP8_PYTOL</name>
<comment type="caution">
    <text evidence="1">The sequence shown here is derived from an EMBL/GenBank/DDBJ whole genome shotgun (WGS) entry which is preliminary data.</text>
</comment>
<dbReference type="Proteomes" id="UP000794436">
    <property type="component" value="Unassembled WGS sequence"/>
</dbReference>
<organism evidence="1 2">
    <name type="scientific">Pythium oligandrum</name>
    <name type="common">Mycoparasitic fungus</name>
    <dbReference type="NCBI Taxonomy" id="41045"/>
    <lineage>
        <taxon>Eukaryota</taxon>
        <taxon>Sar</taxon>
        <taxon>Stramenopiles</taxon>
        <taxon>Oomycota</taxon>
        <taxon>Peronosporomycetes</taxon>
        <taxon>Pythiales</taxon>
        <taxon>Pythiaceae</taxon>
        <taxon>Pythium</taxon>
    </lineage>
</organism>
<proteinExistence type="predicted"/>
<reference evidence="1" key="1">
    <citation type="submission" date="2019-03" db="EMBL/GenBank/DDBJ databases">
        <title>Long read genome sequence of the mycoparasitic Pythium oligandrum ATCC 38472 isolated from sugarbeet rhizosphere.</title>
        <authorList>
            <person name="Gaulin E."/>
        </authorList>
    </citation>
    <scope>NUCLEOTIDE SEQUENCE</scope>
    <source>
        <strain evidence="1">ATCC 38472_TT</strain>
    </source>
</reference>
<dbReference type="EMBL" id="SPLM01000109">
    <property type="protein sequence ID" value="TMW59620.1"/>
    <property type="molecule type" value="Genomic_DNA"/>
</dbReference>